<comment type="caution">
    <text evidence="6">The sequence shown here is derived from an EMBL/GenBank/DDBJ whole genome shotgun (WGS) entry which is preliminary data.</text>
</comment>
<dbReference type="Pfam" id="PF04970">
    <property type="entry name" value="LRAT"/>
    <property type="match status" value="1"/>
</dbReference>
<protein>
    <recommendedName>
        <fullName evidence="5">LRAT domain-containing protein</fullName>
    </recommendedName>
</protein>
<dbReference type="Proteomes" id="UP001187531">
    <property type="component" value="Unassembled WGS sequence"/>
</dbReference>
<dbReference type="GO" id="GO:0070292">
    <property type="term" value="P:N-acylphosphatidylethanolamine metabolic process"/>
    <property type="evidence" value="ECO:0007669"/>
    <property type="project" value="TreeGrafter"/>
</dbReference>
<feature type="domain" description="LRAT" evidence="5">
    <location>
        <begin position="57"/>
        <end position="185"/>
    </location>
</feature>
<evidence type="ECO:0000259" key="5">
    <source>
        <dbReference type="PROSITE" id="PS51934"/>
    </source>
</evidence>
<evidence type="ECO:0000256" key="2">
    <source>
        <dbReference type="ARBA" id="ARBA00022679"/>
    </source>
</evidence>
<name>A0AA88HK62_ARTSF</name>
<evidence type="ECO:0000256" key="3">
    <source>
        <dbReference type="ARBA" id="ARBA00022801"/>
    </source>
</evidence>
<dbReference type="GO" id="GO:0005737">
    <property type="term" value="C:cytoplasm"/>
    <property type="evidence" value="ECO:0007669"/>
    <property type="project" value="TreeGrafter"/>
</dbReference>
<evidence type="ECO:0000256" key="4">
    <source>
        <dbReference type="ARBA" id="ARBA00023098"/>
    </source>
</evidence>
<comment type="similarity">
    <text evidence="1">Belongs to the H-rev107 family.</text>
</comment>
<keyword evidence="3" id="KW-0378">Hydrolase</keyword>
<organism evidence="6 7">
    <name type="scientific">Artemia franciscana</name>
    <name type="common">Brine shrimp</name>
    <name type="synonym">Artemia sanfranciscana</name>
    <dbReference type="NCBI Taxonomy" id="6661"/>
    <lineage>
        <taxon>Eukaryota</taxon>
        <taxon>Metazoa</taxon>
        <taxon>Ecdysozoa</taxon>
        <taxon>Arthropoda</taxon>
        <taxon>Crustacea</taxon>
        <taxon>Branchiopoda</taxon>
        <taxon>Anostraca</taxon>
        <taxon>Artemiidae</taxon>
        <taxon>Artemia</taxon>
    </lineage>
</organism>
<accession>A0AA88HK62</accession>
<gene>
    <name evidence="6" type="ORF">QYM36_011430</name>
</gene>
<dbReference type="Gene3D" id="3.90.1720.10">
    <property type="entry name" value="endopeptidase domain like (from Nostoc punctiforme)"/>
    <property type="match status" value="1"/>
</dbReference>
<dbReference type="PROSITE" id="PS51934">
    <property type="entry name" value="LRAT"/>
    <property type="match status" value="1"/>
</dbReference>
<dbReference type="InterPro" id="IPR051496">
    <property type="entry name" value="H-rev107_PLA/AT"/>
</dbReference>
<keyword evidence="7" id="KW-1185">Reference proteome</keyword>
<dbReference type="PANTHER" id="PTHR13943">
    <property type="entry name" value="HRAS-LIKE SUPPRESSOR - RELATED"/>
    <property type="match status" value="1"/>
</dbReference>
<evidence type="ECO:0000313" key="7">
    <source>
        <dbReference type="Proteomes" id="UP001187531"/>
    </source>
</evidence>
<evidence type="ECO:0000256" key="1">
    <source>
        <dbReference type="ARBA" id="ARBA00007824"/>
    </source>
</evidence>
<dbReference type="GO" id="GO:0008970">
    <property type="term" value="F:phospholipase A1 activity"/>
    <property type="evidence" value="ECO:0007669"/>
    <property type="project" value="TreeGrafter"/>
</dbReference>
<proteinExistence type="inferred from homology"/>
<dbReference type="AlphaFoldDB" id="A0AA88HK62"/>
<evidence type="ECO:0000313" key="6">
    <source>
        <dbReference type="EMBL" id="KAK2712733.1"/>
    </source>
</evidence>
<keyword evidence="2" id="KW-0808">Transferase</keyword>
<reference evidence="6" key="1">
    <citation type="submission" date="2023-07" db="EMBL/GenBank/DDBJ databases">
        <title>Chromosome-level genome assembly of Artemia franciscana.</title>
        <authorList>
            <person name="Jo E."/>
        </authorList>
    </citation>
    <scope>NUCLEOTIDE SEQUENCE</scope>
    <source>
        <tissue evidence="6">Whole body</tissue>
    </source>
</reference>
<dbReference type="GO" id="GO:0016410">
    <property type="term" value="F:N-acyltransferase activity"/>
    <property type="evidence" value="ECO:0007669"/>
    <property type="project" value="TreeGrafter"/>
</dbReference>
<dbReference type="GO" id="GO:0004623">
    <property type="term" value="F:phospholipase A2 activity"/>
    <property type="evidence" value="ECO:0007669"/>
    <property type="project" value="TreeGrafter"/>
</dbReference>
<dbReference type="EMBL" id="JAVRJZ010000015">
    <property type="protein sequence ID" value="KAK2712733.1"/>
    <property type="molecule type" value="Genomic_DNA"/>
</dbReference>
<dbReference type="PANTHER" id="PTHR13943:SF77">
    <property type="entry name" value="LRAT DOMAIN-CONTAINING PROTEIN"/>
    <property type="match status" value="1"/>
</dbReference>
<sequence length="242" mass="27345">MDSAVSPSLEAVNSSSFDITKSPVGEEYPSKGFVSEWFKNVEILKDMFTEMLHIGDLLEFERGHYRHWAVYIGNGSKYENEVVHLCNLGSTSRWFSGGSKFTEGQNNSGNPVQAGDLFDVWADSACRINNSYDEKSHPFPWHEIYNRAILFSFASEKEFERYNVLKMNCEHFAHFVRNHHAESQQVKDFLLRVYQNGLSVAKDVLIPTLVAWKFGPSAAVGTFATSMLGYAIKAIKPRAIGN</sequence>
<keyword evidence="4" id="KW-0443">Lipid metabolism</keyword>
<dbReference type="InterPro" id="IPR007053">
    <property type="entry name" value="LRAT_dom"/>
</dbReference>